<keyword evidence="2" id="KW-1133">Transmembrane helix</keyword>
<feature type="region of interest" description="Disordered" evidence="1">
    <location>
        <begin position="407"/>
        <end position="433"/>
    </location>
</feature>
<name>A0ABP0L0Z8_9DINO</name>
<evidence type="ECO:0008006" key="5">
    <source>
        <dbReference type="Google" id="ProtNLM"/>
    </source>
</evidence>
<gene>
    <name evidence="3" type="ORF">SCF082_LOCUS20222</name>
</gene>
<dbReference type="Proteomes" id="UP001642464">
    <property type="component" value="Unassembled WGS sequence"/>
</dbReference>
<accession>A0ABP0L0Z8</accession>
<sequence>MSWTSADVKLELQAMSKLLHSRPGVHELEDKLCQSLKAKLDHMTFLSNADLVLCYDSLKEATLPAKMNDELLASLDALAVSRVDNSGSAKLASAGQECKTFEKYLTESDLSQLATCSMWEGCQVICRRLRLLGITGMKESLKKICLGVLVWHEQKRTKQMPCPDSVYALGHHLLQVLHTIAVEVPEKAMSLAKYPDDPLHLDAAHFSAAYPEGGPAKKDFPQLALIIQKNIKIRSTASCLAKDPWFLVMLCYFVMFLCSHCLCVCVLVLHSDNQHGFKESVPKQAPAAQSEQPSAGSKNLVDQSLVLMINRFTEAACGILGTHNKSKEATIEILQPGQQAAQPSRTDSSQSLVGSHLPLENDRTMNEKKGCIQEACKAKSDHGGVEQKVATLEECEEANMKKLLEREEQKSAKKGGTTKAKAQAATDLATFLG</sequence>
<keyword evidence="2" id="KW-0812">Transmembrane</keyword>
<keyword evidence="2" id="KW-0472">Membrane</keyword>
<reference evidence="3 4" key="1">
    <citation type="submission" date="2024-02" db="EMBL/GenBank/DDBJ databases">
        <authorList>
            <person name="Chen Y."/>
            <person name="Shah S."/>
            <person name="Dougan E. K."/>
            <person name="Thang M."/>
            <person name="Chan C."/>
        </authorList>
    </citation>
    <scope>NUCLEOTIDE SEQUENCE [LARGE SCALE GENOMIC DNA]</scope>
</reference>
<feature type="compositionally biased region" description="Low complexity" evidence="1">
    <location>
        <begin position="414"/>
        <end position="426"/>
    </location>
</feature>
<evidence type="ECO:0000256" key="1">
    <source>
        <dbReference type="SAM" id="MobiDB-lite"/>
    </source>
</evidence>
<feature type="compositionally biased region" description="Polar residues" evidence="1">
    <location>
        <begin position="336"/>
        <end position="353"/>
    </location>
</feature>
<comment type="caution">
    <text evidence="3">The sequence shown here is derived from an EMBL/GenBank/DDBJ whole genome shotgun (WGS) entry which is preliminary data.</text>
</comment>
<feature type="region of interest" description="Disordered" evidence="1">
    <location>
        <begin position="336"/>
        <end position="355"/>
    </location>
</feature>
<keyword evidence="4" id="KW-1185">Reference proteome</keyword>
<evidence type="ECO:0000256" key="2">
    <source>
        <dbReference type="SAM" id="Phobius"/>
    </source>
</evidence>
<proteinExistence type="predicted"/>
<protein>
    <recommendedName>
        <fullName evidence="5">PARP1-binding protein</fullName>
    </recommendedName>
</protein>
<organism evidence="3 4">
    <name type="scientific">Durusdinium trenchii</name>
    <dbReference type="NCBI Taxonomy" id="1381693"/>
    <lineage>
        <taxon>Eukaryota</taxon>
        <taxon>Sar</taxon>
        <taxon>Alveolata</taxon>
        <taxon>Dinophyceae</taxon>
        <taxon>Suessiales</taxon>
        <taxon>Symbiodiniaceae</taxon>
        <taxon>Durusdinium</taxon>
    </lineage>
</organism>
<dbReference type="EMBL" id="CAXAMM010014044">
    <property type="protein sequence ID" value="CAK9032830.1"/>
    <property type="molecule type" value="Genomic_DNA"/>
</dbReference>
<feature type="transmembrane region" description="Helical" evidence="2">
    <location>
        <begin position="245"/>
        <end position="269"/>
    </location>
</feature>
<evidence type="ECO:0000313" key="3">
    <source>
        <dbReference type="EMBL" id="CAK9032830.1"/>
    </source>
</evidence>
<evidence type="ECO:0000313" key="4">
    <source>
        <dbReference type="Proteomes" id="UP001642464"/>
    </source>
</evidence>